<dbReference type="InterPro" id="IPR046960">
    <property type="entry name" value="PPR_At4g14850-like_plant"/>
</dbReference>
<dbReference type="InterPro" id="IPR046848">
    <property type="entry name" value="E_motif"/>
</dbReference>
<feature type="repeat" description="PPR" evidence="3">
    <location>
        <begin position="378"/>
        <end position="412"/>
    </location>
</feature>
<feature type="repeat" description="PPR" evidence="3">
    <location>
        <begin position="480"/>
        <end position="514"/>
    </location>
</feature>
<feature type="repeat" description="PPR" evidence="3">
    <location>
        <begin position="277"/>
        <end position="311"/>
    </location>
</feature>
<dbReference type="InterPro" id="IPR011990">
    <property type="entry name" value="TPR-like_helical_dom_sf"/>
</dbReference>
<accession>A0A7J0F8T3</accession>
<dbReference type="FunFam" id="1.25.40.10:FF:000436">
    <property type="entry name" value="Pentatricopeptide repeat-containing protein At5g39350 family"/>
    <property type="match status" value="1"/>
</dbReference>
<feature type="repeat" description="PPR" evidence="3">
    <location>
        <begin position="107"/>
        <end position="141"/>
    </location>
</feature>
<evidence type="ECO:0000256" key="1">
    <source>
        <dbReference type="ARBA" id="ARBA00006643"/>
    </source>
</evidence>
<evidence type="ECO:0000256" key="2">
    <source>
        <dbReference type="ARBA" id="ARBA00022737"/>
    </source>
</evidence>
<comment type="similarity">
    <text evidence="1">Belongs to the PPR family. PCMP-H subfamily.</text>
</comment>
<dbReference type="Gene3D" id="1.25.40.10">
    <property type="entry name" value="Tetratricopeptide repeat domain"/>
    <property type="match status" value="5"/>
</dbReference>
<dbReference type="PROSITE" id="PS51375">
    <property type="entry name" value="PPR"/>
    <property type="match status" value="5"/>
</dbReference>
<dbReference type="OrthoDB" id="185373at2759"/>
<dbReference type="GO" id="GO:0003729">
    <property type="term" value="F:mRNA binding"/>
    <property type="evidence" value="ECO:0007669"/>
    <property type="project" value="UniProtKB-ARBA"/>
</dbReference>
<evidence type="ECO:0000259" key="4">
    <source>
        <dbReference type="Pfam" id="PF14432"/>
    </source>
</evidence>
<dbReference type="GO" id="GO:0008270">
    <property type="term" value="F:zinc ion binding"/>
    <property type="evidence" value="ECO:0007669"/>
    <property type="project" value="InterPro"/>
</dbReference>
<dbReference type="NCBIfam" id="TIGR00756">
    <property type="entry name" value="PPR"/>
    <property type="match status" value="6"/>
</dbReference>
<organism evidence="5 6">
    <name type="scientific">Actinidia rufa</name>
    <dbReference type="NCBI Taxonomy" id="165716"/>
    <lineage>
        <taxon>Eukaryota</taxon>
        <taxon>Viridiplantae</taxon>
        <taxon>Streptophyta</taxon>
        <taxon>Embryophyta</taxon>
        <taxon>Tracheophyta</taxon>
        <taxon>Spermatophyta</taxon>
        <taxon>Magnoliopsida</taxon>
        <taxon>eudicotyledons</taxon>
        <taxon>Gunneridae</taxon>
        <taxon>Pentapetalae</taxon>
        <taxon>asterids</taxon>
        <taxon>Ericales</taxon>
        <taxon>Actinidiaceae</taxon>
        <taxon>Actinidia</taxon>
    </lineage>
</organism>
<dbReference type="InterPro" id="IPR002885">
    <property type="entry name" value="PPR_rpt"/>
</dbReference>
<protein>
    <submittedName>
        <fullName evidence="5">Tetratricopeptide repeat (TPR)-like superfamily protein</fullName>
    </submittedName>
</protein>
<comment type="caution">
    <text evidence="5">The sequence shown here is derived from an EMBL/GenBank/DDBJ whole genome shotgun (WGS) entry which is preliminary data.</text>
</comment>
<feature type="domain" description="DYW" evidence="4">
    <location>
        <begin position="695"/>
        <end position="737"/>
    </location>
</feature>
<evidence type="ECO:0000256" key="3">
    <source>
        <dbReference type="PROSITE-ProRule" id="PRU00708"/>
    </source>
</evidence>
<keyword evidence="2" id="KW-0677">Repeat</keyword>
<dbReference type="AlphaFoldDB" id="A0A7J0F8T3"/>
<dbReference type="FunFam" id="1.25.40.10:FF:000073">
    <property type="entry name" value="Pentatricopeptide repeat-containing protein chloroplastic"/>
    <property type="match status" value="1"/>
</dbReference>
<gene>
    <name evidence="5" type="ORF">Acr_10g0002010</name>
</gene>
<dbReference type="Pfam" id="PF13041">
    <property type="entry name" value="PPR_2"/>
    <property type="match status" value="3"/>
</dbReference>
<dbReference type="Pfam" id="PF14432">
    <property type="entry name" value="DYW_deaminase"/>
    <property type="match status" value="1"/>
</dbReference>
<dbReference type="Pfam" id="PF20431">
    <property type="entry name" value="E_motif"/>
    <property type="match status" value="1"/>
</dbReference>
<name>A0A7J0F8T3_9ERIC</name>
<dbReference type="PANTHER" id="PTHR47926">
    <property type="entry name" value="PENTATRICOPEPTIDE REPEAT-CONTAINING PROTEIN"/>
    <property type="match status" value="1"/>
</dbReference>
<dbReference type="Proteomes" id="UP000585474">
    <property type="component" value="Unassembled WGS sequence"/>
</dbReference>
<proteinExistence type="inferred from homology"/>
<feature type="repeat" description="PPR" evidence="3">
    <location>
        <begin position="176"/>
        <end position="210"/>
    </location>
</feature>
<evidence type="ECO:0000313" key="5">
    <source>
        <dbReference type="EMBL" id="GFY94816.1"/>
    </source>
</evidence>
<dbReference type="GO" id="GO:0009451">
    <property type="term" value="P:RNA modification"/>
    <property type="evidence" value="ECO:0007669"/>
    <property type="project" value="InterPro"/>
</dbReference>
<dbReference type="FunFam" id="1.25.40.10:FF:000090">
    <property type="entry name" value="Pentatricopeptide repeat-containing protein, chloroplastic"/>
    <property type="match status" value="1"/>
</dbReference>
<sequence>MPCTFLYINIFTPKTLFRLVPSSSLSTYTSAFRHVQFSESPFLIHKLLSILQDFTQCLIRVKSIHAQIITHSLSADQFVAIRIVKAYSDLGSLNDARHVFDEIPYPEVFLCNAMMNGYLRNEQYGETLKLFRMMSCWGLEIDSWIDFFGSSMITFLLKFDHVDEAKWVFDGIQNRDVVCWNSMIGGYVQACRFNKAIDLFLEMCGCGIRPTPITMVSLIQACGGIGNFQLGKCIHGCVLGLGMGRDVLVLTSLVDMYSKMGQTQCAYCVFERMPVKSLVSWNAMISGCIQNGLVHESFELFHKLVNTGGWFDSATIVSLLQGCSQTADLVSGKILHGCILRRGLELNLILSTTLVDLYSKCGAIELATYVFNCMKNKNVITWTAMLVGLAQNGQAEDALKLFHKMQEEEVTANFVTLVSLVHCCAHLGSLKQGRSVHARLIRCGIAFDTVNMTSLIDMYAKCGKMNYAERVFENEYVYKDVILWNSIIMGYGIHGHGNHAISVYRRMVDEKVEPNQATFISLLAACSHAGLVEEGISLFNNMETDHNIRPNEKHYACFVDLLGRAGRLEEAEAVIRKMPFEPGSSVFEALLSWCCTHKNVIMGVETADKLLQFDAMNPGIYVVLSNMYAEARRWDAVDYIRDLMRKQGLKKIPGYSLIEVGNQVHSFYAGDDSHPNWSEIYQFLERLRLEVETCGYVPNTSCVLRDVDEKMKVKLLWGHSERLAIAFGLLSTPAGSAPHKRSTVNLFTLLELLQKTEDHQRRRYWICLVPYLVLSQVGHSGGAIGIAHFYCHGINLGKKTCNAQERRLTCGHPILYKDRGVFTPHEARRKPQGVEIEQKELETHRPQAQPEDAKDPWCKQCNGACSLIVLTQQVMWLAGGVEGQHSHARGDFNTEKDDMIDDVLDADENCLKQGMVVHMWEIRISSA</sequence>
<dbReference type="InterPro" id="IPR032867">
    <property type="entry name" value="DYW_dom"/>
</dbReference>
<evidence type="ECO:0000313" key="6">
    <source>
        <dbReference type="Proteomes" id="UP000585474"/>
    </source>
</evidence>
<keyword evidence="6" id="KW-1185">Reference proteome</keyword>
<dbReference type="EMBL" id="BJWL01000010">
    <property type="protein sequence ID" value="GFY94816.1"/>
    <property type="molecule type" value="Genomic_DNA"/>
</dbReference>
<reference evidence="5 6" key="1">
    <citation type="submission" date="2019-07" db="EMBL/GenBank/DDBJ databases">
        <title>De Novo Assembly of kiwifruit Actinidia rufa.</title>
        <authorList>
            <person name="Sugita-Konishi S."/>
            <person name="Sato K."/>
            <person name="Mori E."/>
            <person name="Abe Y."/>
            <person name="Kisaki G."/>
            <person name="Hamano K."/>
            <person name="Suezawa K."/>
            <person name="Otani M."/>
            <person name="Fukuda T."/>
            <person name="Manabe T."/>
            <person name="Gomi K."/>
            <person name="Tabuchi M."/>
            <person name="Akimitsu K."/>
            <person name="Kataoka I."/>
        </authorList>
    </citation>
    <scope>NUCLEOTIDE SEQUENCE [LARGE SCALE GENOMIC DNA]</scope>
    <source>
        <strain evidence="6">cv. Fuchu</strain>
    </source>
</reference>
<dbReference type="Pfam" id="PF01535">
    <property type="entry name" value="PPR"/>
    <property type="match status" value="5"/>
</dbReference>